<dbReference type="GO" id="GO:0015990">
    <property type="term" value="P:electron transport coupled proton transport"/>
    <property type="evidence" value="ECO:0007669"/>
    <property type="project" value="InterPro"/>
</dbReference>
<keyword evidence="8" id="KW-0249">Electron transport</keyword>
<keyword evidence="5" id="KW-0813">Transport</keyword>
<evidence type="ECO:0000256" key="1">
    <source>
        <dbReference type="ARBA" id="ARBA00004651"/>
    </source>
</evidence>
<keyword evidence="10" id="KW-0560">Oxidoreductase</keyword>
<dbReference type="Gene3D" id="3.40.50.300">
    <property type="entry name" value="P-loop containing nucleotide triphosphate hydrolases"/>
    <property type="match status" value="1"/>
</dbReference>
<evidence type="ECO:0000256" key="18">
    <source>
        <dbReference type="SAM" id="Phobius"/>
    </source>
</evidence>
<evidence type="ECO:0000256" key="13">
    <source>
        <dbReference type="ARBA" id="ARBA00030071"/>
    </source>
</evidence>
<comment type="subunit">
    <text evidence="3">Heterooctamer of two A chains, two B chains, two C chains and two D chains.</text>
</comment>
<geneLocation type="plasmid" evidence="19 20">
    <name>pMRAD01</name>
</geneLocation>
<dbReference type="InterPro" id="IPR014210">
    <property type="entry name" value="Cyt_o_ubiqinol_oxidase_su4"/>
</dbReference>
<keyword evidence="9 18" id="KW-1133">Transmembrane helix</keyword>
<dbReference type="EMBL" id="CP001002">
    <property type="protein sequence ID" value="ACB28191.1"/>
    <property type="molecule type" value="Genomic_DNA"/>
</dbReference>
<comment type="function">
    <text evidence="12">Cytochrome bo(3) ubiquinol terminal oxidase is the component of the aerobic respiratory chain of E.coli that predominates when cells are grown at high aeration. Has proton pump activity across the membrane in addition to electron transfer, pumping 2 protons/electron.</text>
</comment>
<dbReference type="SUPFAM" id="SSF52540">
    <property type="entry name" value="P-loop containing nucleoside triphosphate hydrolases"/>
    <property type="match status" value="1"/>
</dbReference>
<dbReference type="KEGG" id="mrd:Mrad2831_6268"/>
<evidence type="ECO:0000256" key="3">
    <source>
        <dbReference type="ARBA" id="ARBA00011700"/>
    </source>
</evidence>
<dbReference type="Proteomes" id="UP000006589">
    <property type="component" value="Plasmid pMRAD01"/>
</dbReference>
<accession>B1M9L6</accession>
<keyword evidence="19" id="KW-0614">Plasmid</keyword>
<dbReference type="HOGENOM" id="CLU_1480418_0_0_5"/>
<sequence length="182" mass="19859">MRRLLDGYDTIVGERGARLSGDQRQRIGIARALRERAPIHLRDLDRHQTEVASGEEFAEEDIGKGIRGYLIGLALATLLTVCSFAVVHAKFVWAPAVPVAVIVFAIAQMGVHLVFFLHITTGPDNINNVMALAFGVLFVVLLIGGSVWIMSNMNSNMMPATPPSSSPQSSQPAMPMTRPMRH</sequence>
<evidence type="ECO:0000256" key="10">
    <source>
        <dbReference type="ARBA" id="ARBA00023002"/>
    </source>
</evidence>
<dbReference type="PANTHER" id="PTHR36835">
    <property type="entry name" value="CYTOCHROME BO(3) UBIQUINOL OXIDASE SUBUNIT 4"/>
    <property type="match status" value="1"/>
</dbReference>
<gene>
    <name evidence="19" type="ordered locus">Mrad2831_6268</name>
</gene>
<evidence type="ECO:0000256" key="8">
    <source>
        <dbReference type="ARBA" id="ARBA00022982"/>
    </source>
</evidence>
<comment type="subcellular location">
    <subcellularLocation>
        <location evidence="1">Cell membrane</location>
        <topology evidence="1">Multi-pass membrane protein</topology>
    </subcellularLocation>
</comment>
<feature type="transmembrane region" description="Helical" evidence="18">
    <location>
        <begin position="129"/>
        <end position="150"/>
    </location>
</feature>
<dbReference type="AlphaFoldDB" id="B1M9L6"/>
<protein>
    <recommendedName>
        <fullName evidence="4">Cytochrome bo(3) ubiquinol oxidase subunit 4</fullName>
    </recommendedName>
    <alternativeName>
        <fullName evidence="16">Cytochrome o ubiquinol oxidase subunit 4</fullName>
    </alternativeName>
    <alternativeName>
        <fullName evidence="13">Oxidase bo(3) subunit 4</fullName>
    </alternativeName>
    <alternativeName>
        <fullName evidence="14">Ubiquinol oxidase polypeptide IV</fullName>
    </alternativeName>
    <alternativeName>
        <fullName evidence="15">Ubiquinol oxidase subunit 4</fullName>
    </alternativeName>
</protein>
<reference evidence="19 20" key="1">
    <citation type="submission" date="2008-03" db="EMBL/GenBank/DDBJ databases">
        <title>Complete sequence of plasmid1 of Methylobacterium radiotolerans JCM 2831.</title>
        <authorList>
            <consortium name="US DOE Joint Genome Institute"/>
            <person name="Copeland A."/>
            <person name="Lucas S."/>
            <person name="Lapidus A."/>
            <person name="Glavina del Rio T."/>
            <person name="Dalin E."/>
            <person name="Tice H."/>
            <person name="Bruce D."/>
            <person name="Goodwin L."/>
            <person name="Pitluck S."/>
            <person name="Kiss H."/>
            <person name="Brettin T."/>
            <person name="Detter J.C."/>
            <person name="Han C."/>
            <person name="Kuske C.R."/>
            <person name="Schmutz J."/>
            <person name="Larimer F."/>
            <person name="Land M."/>
            <person name="Hauser L."/>
            <person name="Kyrpides N."/>
            <person name="Mikhailova N."/>
            <person name="Marx C.J."/>
            <person name="Richardson P."/>
        </authorList>
    </citation>
    <scope>NUCLEOTIDE SEQUENCE [LARGE SCALE GENOMIC DNA]</scope>
    <source>
        <strain evidence="20">ATCC 27329 / DSM 1819 / JCM 2831 / NBRC 15690 / NCIMB 10815 / 0-1</strain>
        <plasmid evidence="20">Plasmid pMRAD01</plasmid>
    </source>
</reference>
<dbReference type="Pfam" id="PF03626">
    <property type="entry name" value="COX4_pro"/>
    <property type="match status" value="1"/>
</dbReference>
<dbReference type="RefSeq" id="WP_012329977.1">
    <property type="nucleotide sequence ID" value="NC_010510.1"/>
</dbReference>
<dbReference type="InterPro" id="IPR027417">
    <property type="entry name" value="P-loop_NTPase"/>
</dbReference>
<evidence type="ECO:0000256" key="15">
    <source>
        <dbReference type="ARBA" id="ARBA00031887"/>
    </source>
</evidence>
<evidence type="ECO:0000256" key="14">
    <source>
        <dbReference type="ARBA" id="ARBA00030211"/>
    </source>
</evidence>
<comment type="similarity">
    <text evidence="2">Belongs to the cytochrome c oxidase bacterial subunit 4 family.</text>
</comment>
<dbReference type="eggNOG" id="COG3125">
    <property type="taxonomic scope" value="Bacteria"/>
</dbReference>
<evidence type="ECO:0000313" key="19">
    <source>
        <dbReference type="EMBL" id="ACB28191.1"/>
    </source>
</evidence>
<dbReference type="GO" id="GO:0019646">
    <property type="term" value="P:aerobic electron transport chain"/>
    <property type="evidence" value="ECO:0007669"/>
    <property type="project" value="TreeGrafter"/>
</dbReference>
<evidence type="ECO:0000256" key="17">
    <source>
        <dbReference type="SAM" id="MobiDB-lite"/>
    </source>
</evidence>
<keyword evidence="11 18" id="KW-0472">Membrane</keyword>
<feature type="compositionally biased region" description="Low complexity" evidence="17">
    <location>
        <begin position="166"/>
        <end position="182"/>
    </location>
</feature>
<feature type="region of interest" description="Disordered" evidence="17">
    <location>
        <begin position="159"/>
        <end position="182"/>
    </location>
</feature>
<feature type="transmembrane region" description="Helical" evidence="18">
    <location>
        <begin position="93"/>
        <end position="117"/>
    </location>
</feature>
<evidence type="ECO:0000256" key="4">
    <source>
        <dbReference type="ARBA" id="ARBA00014689"/>
    </source>
</evidence>
<dbReference type="InterPro" id="IPR005171">
    <property type="entry name" value="Cyt_c_oxidase_su4_prok"/>
</dbReference>
<dbReference type="InterPro" id="IPR050968">
    <property type="entry name" value="Cytochrome_c_oxidase_bac_sub4"/>
</dbReference>
<dbReference type="PANTHER" id="PTHR36835:SF1">
    <property type="entry name" value="CYTOCHROME BO(3) UBIQUINOL OXIDASE SUBUNIT 4"/>
    <property type="match status" value="1"/>
</dbReference>
<dbReference type="GO" id="GO:0015078">
    <property type="term" value="F:proton transmembrane transporter activity"/>
    <property type="evidence" value="ECO:0007669"/>
    <property type="project" value="TreeGrafter"/>
</dbReference>
<dbReference type="GO" id="GO:0009486">
    <property type="term" value="F:cytochrome bo3 ubiquinol oxidase activity"/>
    <property type="evidence" value="ECO:0007669"/>
    <property type="project" value="InterPro"/>
</dbReference>
<evidence type="ECO:0000256" key="12">
    <source>
        <dbReference type="ARBA" id="ARBA00025694"/>
    </source>
</evidence>
<organism evidence="19 20">
    <name type="scientific">Methylobacterium radiotolerans (strain ATCC 27329 / DSM 1819 / JCM 2831 / NBRC 15690 / NCIMB 10815 / 0-1)</name>
    <dbReference type="NCBI Taxonomy" id="426355"/>
    <lineage>
        <taxon>Bacteria</taxon>
        <taxon>Pseudomonadati</taxon>
        <taxon>Pseudomonadota</taxon>
        <taxon>Alphaproteobacteria</taxon>
        <taxon>Hyphomicrobiales</taxon>
        <taxon>Methylobacteriaceae</taxon>
        <taxon>Methylobacterium</taxon>
    </lineage>
</organism>
<evidence type="ECO:0000256" key="16">
    <source>
        <dbReference type="ARBA" id="ARBA00032185"/>
    </source>
</evidence>
<dbReference type="GO" id="GO:0005886">
    <property type="term" value="C:plasma membrane"/>
    <property type="evidence" value="ECO:0007669"/>
    <property type="project" value="UniProtKB-SubCell"/>
</dbReference>
<evidence type="ECO:0000256" key="7">
    <source>
        <dbReference type="ARBA" id="ARBA00022692"/>
    </source>
</evidence>
<feature type="transmembrane region" description="Helical" evidence="18">
    <location>
        <begin position="69"/>
        <end position="87"/>
    </location>
</feature>
<evidence type="ECO:0000256" key="2">
    <source>
        <dbReference type="ARBA" id="ARBA00008079"/>
    </source>
</evidence>
<dbReference type="GO" id="GO:0009319">
    <property type="term" value="C:cytochrome o ubiquinol oxidase complex"/>
    <property type="evidence" value="ECO:0007669"/>
    <property type="project" value="TreeGrafter"/>
</dbReference>
<dbReference type="GeneID" id="25390578"/>
<keyword evidence="7 18" id="KW-0812">Transmembrane</keyword>
<evidence type="ECO:0000256" key="11">
    <source>
        <dbReference type="ARBA" id="ARBA00023136"/>
    </source>
</evidence>
<dbReference type="NCBIfam" id="TIGR02847">
    <property type="entry name" value="CyoD"/>
    <property type="match status" value="1"/>
</dbReference>
<evidence type="ECO:0000256" key="6">
    <source>
        <dbReference type="ARBA" id="ARBA00022475"/>
    </source>
</evidence>
<name>B1M9L6_METRJ</name>
<evidence type="ECO:0000256" key="9">
    <source>
        <dbReference type="ARBA" id="ARBA00022989"/>
    </source>
</evidence>
<proteinExistence type="inferred from homology"/>
<keyword evidence="6" id="KW-1003">Cell membrane</keyword>
<evidence type="ECO:0000256" key="5">
    <source>
        <dbReference type="ARBA" id="ARBA00022448"/>
    </source>
</evidence>
<evidence type="ECO:0000313" key="20">
    <source>
        <dbReference type="Proteomes" id="UP000006589"/>
    </source>
</evidence>